<dbReference type="PANTHER" id="PTHR28027">
    <property type="entry name" value="TRANSCRIPTIONAL REGULATOR MIT1"/>
    <property type="match status" value="1"/>
</dbReference>
<dbReference type="EMBL" id="PJQL01002862">
    <property type="protein sequence ID" value="RCH82876.1"/>
    <property type="molecule type" value="Genomic_DNA"/>
</dbReference>
<dbReference type="OrthoDB" id="5572844at2759"/>
<accession>A0A367IYY4</accession>
<dbReference type="PANTHER" id="PTHR28027:SF2">
    <property type="entry name" value="TRANSCRIPTIONAL REGULATOR MIT1"/>
    <property type="match status" value="1"/>
</dbReference>
<keyword evidence="3" id="KW-1185">Reference proteome</keyword>
<organism evidence="2 3">
    <name type="scientific">Rhizopus azygosporus</name>
    <name type="common">Rhizopus microsporus var. azygosporus</name>
    <dbReference type="NCBI Taxonomy" id="86630"/>
    <lineage>
        <taxon>Eukaryota</taxon>
        <taxon>Fungi</taxon>
        <taxon>Fungi incertae sedis</taxon>
        <taxon>Mucoromycota</taxon>
        <taxon>Mucoromycotina</taxon>
        <taxon>Mucoromycetes</taxon>
        <taxon>Mucorales</taxon>
        <taxon>Mucorineae</taxon>
        <taxon>Rhizopodaceae</taxon>
        <taxon>Rhizopus</taxon>
    </lineage>
</organism>
<gene>
    <name evidence="2" type="ORF">CU097_001835</name>
</gene>
<sequence length="268" mass="30481">MPFTATFHGFIENTTDTLLIIEACRSGLLPTVRRRLFDSERNVIKSGTIIVFNETETGIKRWTDGLLWSPSRILGNFLVYRELVNREQRKSLAPPNGLAIDQRERALIGSLTASNTPYNFKENGLIKKTIRMLVNGNFLHIVSYYNKDDVLNHVLPTPSTSPLFNNIRISPDLMPHLQGYSNHSLLLSASVIQAKTRVQNDELCLRKRSISSSSSSDDNNDSSHSNHRKRISLPRPFDLPLIDLQQTDMLYSSITKCHQNSILHPYYT</sequence>
<name>A0A367IYY4_RHIAZ</name>
<evidence type="ECO:0000313" key="2">
    <source>
        <dbReference type="EMBL" id="RCH82876.1"/>
    </source>
</evidence>
<evidence type="ECO:0000313" key="3">
    <source>
        <dbReference type="Proteomes" id="UP000252139"/>
    </source>
</evidence>
<dbReference type="Proteomes" id="UP000252139">
    <property type="component" value="Unassembled WGS sequence"/>
</dbReference>
<dbReference type="InterPro" id="IPR018608">
    <property type="entry name" value="Gti1/Pac2"/>
</dbReference>
<proteinExistence type="predicted"/>
<feature type="region of interest" description="Disordered" evidence="1">
    <location>
        <begin position="209"/>
        <end position="231"/>
    </location>
</feature>
<evidence type="ECO:0008006" key="4">
    <source>
        <dbReference type="Google" id="ProtNLM"/>
    </source>
</evidence>
<protein>
    <recommendedName>
        <fullName evidence="4">Gti1/Pac2 family-domain-containing protein</fullName>
    </recommendedName>
</protein>
<evidence type="ECO:0000256" key="1">
    <source>
        <dbReference type="SAM" id="MobiDB-lite"/>
    </source>
</evidence>
<reference evidence="2 3" key="1">
    <citation type="journal article" date="2018" name="G3 (Bethesda)">
        <title>Phylogenetic and Phylogenomic Definition of Rhizopus Species.</title>
        <authorList>
            <person name="Gryganskyi A.P."/>
            <person name="Golan J."/>
            <person name="Dolatabadi S."/>
            <person name="Mondo S."/>
            <person name="Robb S."/>
            <person name="Idnurm A."/>
            <person name="Muszewska A."/>
            <person name="Steczkiewicz K."/>
            <person name="Masonjones S."/>
            <person name="Liao H.L."/>
            <person name="Gajdeczka M.T."/>
            <person name="Anike F."/>
            <person name="Vuek A."/>
            <person name="Anishchenko I.M."/>
            <person name="Voigt K."/>
            <person name="de Hoog G.S."/>
            <person name="Smith M.E."/>
            <person name="Heitman J."/>
            <person name="Vilgalys R."/>
            <person name="Stajich J.E."/>
        </authorList>
    </citation>
    <scope>NUCLEOTIDE SEQUENCE [LARGE SCALE GENOMIC DNA]</scope>
    <source>
        <strain evidence="2 3">CBS 357.93</strain>
    </source>
</reference>
<dbReference type="AlphaFoldDB" id="A0A367IYY4"/>
<dbReference type="Pfam" id="PF09729">
    <property type="entry name" value="Gti1_Pac2"/>
    <property type="match status" value="2"/>
</dbReference>
<comment type="caution">
    <text evidence="2">The sequence shown here is derived from an EMBL/GenBank/DDBJ whole genome shotgun (WGS) entry which is preliminary data.</text>
</comment>
<dbReference type="GO" id="GO:0003677">
    <property type="term" value="F:DNA binding"/>
    <property type="evidence" value="ECO:0007669"/>
    <property type="project" value="TreeGrafter"/>
</dbReference>